<reference evidence="1 2" key="1">
    <citation type="submission" date="2018-06" db="EMBL/GenBank/DDBJ databases">
        <title>Genomic Encyclopedia of Archaeal and Bacterial Type Strains, Phase II (KMG-II): from individual species to whole genera.</title>
        <authorList>
            <person name="Goeker M."/>
        </authorList>
    </citation>
    <scope>NUCLEOTIDE SEQUENCE [LARGE SCALE GENOMIC DNA]</scope>
    <source>
        <strain evidence="1 2">DSM 25663</strain>
    </source>
</reference>
<accession>A0A328YIA8</accession>
<name>A0A328YIA8_9FLAO</name>
<protein>
    <submittedName>
        <fullName evidence="1">Uncharacterized protein</fullName>
    </submittedName>
</protein>
<comment type="caution">
    <text evidence="1">The sequence shown here is derived from an EMBL/GenBank/DDBJ whole genome shotgun (WGS) entry which is preliminary data.</text>
</comment>
<evidence type="ECO:0000313" key="2">
    <source>
        <dbReference type="Proteomes" id="UP000248840"/>
    </source>
</evidence>
<organism evidence="1 2">
    <name type="scientific">Flavobacterium aciduliphilum</name>
    <dbReference type="NCBI Taxonomy" id="1101402"/>
    <lineage>
        <taxon>Bacteria</taxon>
        <taxon>Pseudomonadati</taxon>
        <taxon>Bacteroidota</taxon>
        <taxon>Flavobacteriia</taxon>
        <taxon>Flavobacteriales</taxon>
        <taxon>Flavobacteriaceae</taxon>
        <taxon>Flavobacterium</taxon>
    </lineage>
</organism>
<sequence length="260" mass="31149">MAKYSKESLEKLLLLIDEICSQEENLWFRERLENKFIQHNNLNNPDIVDKLNAIQKYLMIDGVEVIDYSDIKNENVRNQLFRDCIEMSKYRLGKINNTINFDEYCRYAHMQAEELLNFFYITKHVDLSKVVEILKINADYTPSSLPKNIHSIPYSYKLNAFIKLNGLDYKLKYYLDFISKLRNEISHRNSLQINNEDSILATASLKKFNLEGYQELNEFEKHEQNIYFKAKFIHERRKQDFKSIMIYLDYLKQAIIILIK</sequence>
<keyword evidence="2" id="KW-1185">Reference proteome</keyword>
<dbReference type="AlphaFoldDB" id="A0A328YIA8"/>
<dbReference type="OrthoDB" id="1442750at2"/>
<gene>
    <name evidence="1" type="ORF">CLV55_103167</name>
</gene>
<dbReference type="EMBL" id="QLSZ01000003">
    <property type="protein sequence ID" value="RAR73848.1"/>
    <property type="molecule type" value="Genomic_DNA"/>
</dbReference>
<dbReference type="Proteomes" id="UP000248840">
    <property type="component" value="Unassembled WGS sequence"/>
</dbReference>
<proteinExistence type="predicted"/>
<evidence type="ECO:0000313" key="1">
    <source>
        <dbReference type="EMBL" id="RAR73848.1"/>
    </source>
</evidence>
<dbReference type="RefSeq" id="WP_112112646.1">
    <property type="nucleotide sequence ID" value="NZ_QLSZ01000003.1"/>
</dbReference>